<accession>A0A4S4L1H4</accession>
<dbReference type="Proteomes" id="UP000310158">
    <property type="component" value="Unassembled WGS sequence"/>
</dbReference>
<gene>
    <name evidence="1" type="ORF">EW146_g10008</name>
</gene>
<dbReference type="AlphaFoldDB" id="A0A4S4L1H4"/>
<evidence type="ECO:0000313" key="2">
    <source>
        <dbReference type="Proteomes" id="UP000310158"/>
    </source>
</evidence>
<sequence>MADTSACDTFTSYCAHGSTGSSTTAVVASHVERPAAFYATFDALGSLISGYISKHASVLKRQAASAIHATFDALSSLISGCIPKWAAMFASCLAATFPWLSRNAPPYAERNPQGMINIPSVLLLAIRHFDKLRDGRRQEKEKRSEGVIQTIDEKQEIVASSNVTCWPSIFTAMPTNSASTLDRAEYTVHSGPSTTPPGFRTSRSAMYIGPGPRGQEFPITGFHGRDITTSPSRLSQMKFCYPASRPDTVSSSLAGLSAARATLASHRLI</sequence>
<evidence type="ECO:0000313" key="1">
    <source>
        <dbReference type="EMBL" id="THH05045.1"/>
    </source>
</evidence>
<dbReference type="EMBL" id="SGPL01001062">
    <property type="protein sequence ID" value="THH05045.1"/>
    <property type="molecule type" value="Genomic_DNA"/>
</dbReference>
<proteinExistence type="predicted"/>
<organism evidence="1 2">
    <name type="scientific">Bondarzewia mesenterica</name>
    <dbReference type="NCBI Taxonomy" id="1095465"/>
    <lineage>
        <taxon>Eukaryota</taxon>
        <taxon>Fungi</taxon>
        <taxon>Dikarya</taxon>
        <taxon>Basidiomycota</taxon>
        <taxon>Agaricomycotina</taxon>
        <taxon>Agaricomycetes</taxon>
        <taxon>Russulales</taxon>
        <taxon>Bondarzewiaceae</taxon>
        <taxon>Bondarzewia</taxon>
    </lineage>
</organism>
<reference evidence="1 2" key="1">
    <citation type="submission" date="2019-02" db="EMBL/GenBank/DDBJ databases">
        <title>Genome sequencing of the rare red list fungi Bondarzewia mesenterica.</title>
        <authorList>
            <person name="Buettner E."/>
            <person name="Kellner H."/>
        </authorList>
    </citation>
    <scope>NUCLEOTIDE SEQUENCE [LARGE SCALE GENOMIC DNA]</scope>
    <source>
        <strain evidence="1 2">DSM 108281</strain>
    </source>
</reference>
<comment type="caution">
    <text evidence="1">The sequence shown here is derived from an EMBL/GenBank/DDBJ whole genome shotgun (WGS) entry which is preliminary data.</text>
</comment>
<keyword evidence="2" id="KW-1185">Reference proteome</keyword>
<protein>
    <submittedName>
        <fullName evidence="1">Uncharacterized protein</fullName>
    </submittedName>
</protein>
<name>A0A4S4L1H4_9AGAM</name>